<evidence type="ECO:0000256" key="1">
    <source>
        <dbReference type="SAM" id="MobiDB-lite"/>
    </source>
</evidence>
<evidence type="ECO:0000313" key="3">
    <source>
        <dbReference type="Proteomes" id="UP000308199"/>
    </source>
</evidence>
<feature type="region of interest" description="Disordered" evidence="1">
    <location>
        <begin position="35"/>
        <end position="63"/>
    </location>
</feature>
<evidence type="ECO:0000313" key="2">
    <source>
        <dbReference type="EMBL" id="THH05108.1"/>
    </source>
</evidence>
<proteinExistence type="predicted"/>
<feature type="region of interest" description="Disordered" evidence="1">
    <location>
        <begin position="139"/>
        <end position="171"/>
    </location>
</feature>
<reference evidence="2 3" key="1">
    <citation type="submission" date="2019-02" db="EMBL/GenBank/DDBJ databases">
        <title>Genome sequencing of the rare red list fungi Phellinidium pouzarii.</title>
        <authorList>
            <person name="Buettner E."/>
            <person name="Kellner H."/>
        </authorList>
    </citation>
    <scope>NUCLEOTIDE SEQUENCE [LARGE SCALE GENOMIC DNA]</scope>
    <source>
        <strain evidence="2 3">DSM 108285</strain>
    </source>
</reference>
<dbReference type="Proteomes" id="UP000308199">
    <property type="component" value="Unassembled WGS sequence"/>
</dbReference>
<name>A0A4S4L3B0_9AGAM</name>
<protein>
    <submittedName>
        <fullName evidence="2">Uncharacterized protein</fullName>
    </submittedName>
</protein>
<dbReference type="AlphaFoldDB" id="A0A4S4L3B0"/>
<organism evidence="2 3">
    <name type="scientific">Phellinidium pouzarii</name>
    <dbReference type="NCBI Taxonomy" id="167371"/>
    <lineage>
        <taxon>Eukaryota</taxon>
        <taxon>Fungi</taxon>
        <taxon>Dikarya</taxon>
        <taxon>Basidiomycota</taxon>
        <taxon>Agaricomycotina</taxon>
        <taxon>Agaricomycetes</taxon>
        <taxon>Hymenochaetales</taxon>
        <taxon>Hymenochaetaceae</taxon>
        <taxon>Phellinidium</taxon>
    </lineage>
</organism>
<feature type="compositionally biased region" description="Polar residues" evidence="1">
    <location>
        <begin position="152"/>
        <end position="168"/>
    </location>
</feature>
<dbReference type="EMBL" id="SGPK01000286">
    <property type="protein sequence ID" value="THH05108.1"/>
    <property type="molecule type" value="Genomic_DNA"/>
</dbReference>
<feature type="compositionally biased region" description="Basic and acidic residues" evidence="1">
    <location>
        <begin position="47"/>
        <end position="56"/>
    </location>
</feature>
<sequence>MLKRQRPSTPPASMAEIPAHADIAYGEASGIRRNTKRRRVLAPALDGRQRGMRVDDEGWPDEEIDPTIFVTKDSAQQKSGWEEQAGQYKHANILLHQLHLEHQWRAQSSNFASSSAFPYGNYSITSSTHYANKDAHVVTSTQFHSDSRLTAPGTSTTQPGPAEESSQVRARYEDNNRLLGSIVRQRMQAQSYTPEPLNLMHSGLTHLIAPDSI</sequence>
<gene>
    <name evidence="2" type="ORF">EW145_g5040</name>
</gene>
<keyword evidence="3" id="KW-1185">Reference proteome</keyword>
<accession>A0A4S4L3B0</accession>
<comment type="caution">
    <text evidence="2">The sequence shown here is derived from an EMBL/GenBank/DDBJ whole genome shotgun (WGS) entry which is preliminary data.</text>
</comment>
<dbReference type="OrthoDB" id="3262473at2759"/>